<keyword evidence="1" id="KW-0472">Membrane</keyword>
<feature type="transmembrane region" description="Helical" evidence="1">
    <location>
        <begin position="6"/>
        <end position="23"/>
    </location>
</feature>
<dbReference type="AlphaFoldDB" id="A0A3B1C817"/>
<evidence type="ECO:0000256" key="1">
    <source>
        <dbReference type="SAM" id="Phobius"/>
    </source>
</evidence>
<sequence length="59" mass="6483">MDWMKIGSALLLGAMIIFLFPRAKMMLKHSPKAVTGDWQAVLLPLAAIIGFIILLVMSV</sequence>
<protein>
    <submittedName>
        <fullName evidence="2">Uncharacterized protein</fullName>
    </submittedName>
</protein>
<proteinExistence type="predicted"/>
<gene>
    <name evidence="2" type="ORF">MNBD_GAMMA24-97</name>
</gene>
<name>A0A3B1C817_9ZZZZ</name>
<keyword evidence="1" id="KW-1133">Transmembrane helix</keyword>
<keyword evidence="1" id="KW-0812">Transmembrane</keyword>
<feature type="transmembrane region" description="Helical" evidence="1">
    <location>
        <begin position="35"/>
        <end position="57"/>
    </location>
</feature>
<reference evidence="2" key="1">
    <citation type="submission" date="2018-06" db="EMBL/GenBank/DDBJ databases">
        <authorList>
            <person name="Zhirakovskaya E."/>
        </authorList>
    </citation>
    <scope>NUCLEOTIDE SEQUENCE</scope>
</reference>
<organism evidence="2">
    <name type="scientific">hydrothermal vent metagenome</name>
    <dbReference type="NCBI Taxonomy" id="652676"/>
    <lineage>
        <taxon>unclassified sequences</taxon>
        <taxon>metagenomes</taxon>
        <taxon>ecological metagenomes</taxon>
    </lineage>
</organism>
<evidence type="ECO:0000313" key="2">
    <source>
        <dbReference type="EMBL" id="VAX12987.1"/>
    </source>
</evidence>
<dbReference type="EMBL" id="UOFZ01000080">
    <property type="protein sequence ID" value="VAX12987.1"/>
    <property type="molecule type" value="Genomic_DNA"/>
</dbReference>
<accession>A0A3B1C817</accession>